<gene>
    <name evidence="5" type="ORF">BKA23_2289</name>
</gene>
<keyword evidence="2" id="KW-0812">Transmembrane</keyword>
<keyword evidence="2" id="KW-0472">Membrane</keyword>
<keyword evidence="6" id="KW-1185">Reference proteome</keyword>
<accession>A0A561E2V6</accession>
<comment type="caution">
    <text evidence="5">The sequence shown here is derived from an EMBL/GenBank/DDBJ whole genome shotgun (WGS) entry which is preliminary data.</text>
</comment>
<evidence type="ECO:0000256" key="3">
    <source>
        <dbReference type="SAM" id="SignalP"/>
    </source>
</evidence>
<name>A0A561E2V6_9MICO</name>
<feature type="domain" description="DUF6801" evidence="4">
    <location>
        <begin position="42"/>
        <end position="193"/>
    </location>
</feature>
<feature type="region of interest" description="Disordered" evidence="1">
    <location>
        <begin position="198"/>
        <end position="244"/>
    </location>
</feature>
<evidence type="ECO:0000256" key="2">
    <source>
        <dbReference type="SAM" id="Phobius"/>
    </source>
</evidence>
<evidence type="ECO:0000256" key="1">
    <source>
        <dbReference type="SAM" id="MobiDB-lite"/>
    </source>
</evidence>
<evidence type="ECO:0000313" key="5">
    <source>
        <dbReference type="EMBL" id="TWE09944.1"/>
    </source>
</evidence>
<feature type="transmembrane region" description="Helical" evidence="2">
    <location>
        <begin position="253"/>
        <end position="273"/>
    </location>
</feature>
<evidence type="ECO:0000259" key="4">
    <source>
        <dbReference type="Pfam" id="PF20611"/>
    </source>
</evidence>
<dbReference type="PROSITE" id="PS51318">
    <property type="entry name" value="TAT"/>
    <property type="match status" value="1"/>
</dbReference>
<keyword evidence="3" id="KW-0732">Signal</keyword>
<proteinExistence type="predicted"/>
<sequence length="279" mass="26440">MTTSIKRRALGSAGAAALVAAGLSTAIAAAPSASAATSPALNYNCTVTIFGAAVPQGVWTATVTADVPTSVAPGAAIPAPSISAKVVTNAGSGDTLRFLNISSLSGTSTANYTFGGKEQTAQLTIPTTKVPASGVVTTVASGKGEAATAPTTAGPVVVKVGDFTADLTYTTGAATGQMKLACNLVPGQNTTLATIYVGSSSPTSSASPSSSSSAPTGSSSSPAPAKSSATAPTTTTGPAVVTDGGASGGDSNALVAAGAAAVAIGAGAGAFGLRRRMRG</sequence>
<dbReference type="InterPro" id="IPR046542">
    <property type="entry name" value="DUF6801"/>
</dbReference>
<keyword evidence="2" id="KW-1133">Transmembrane helix</keyword>
<dbReference type="AlphaFoldDB" id="A0A561E2V6"/>
<reference evidence="5 6" key="1">
    <citation type="submission" date="2019-06" db="EMBL/GenBank/DDBJ databases">
        <title>Sequencing the genomes of 1000 actinobacteria strains.</title>
        <authorList>
            <person name="Klenk H.-P."/>
        </authorList>
    </citation>
    <scope>NUCLEOTIDE SEQUENCE [LARGE SCALE GENOMIC DNA]</scope>
    <source>
        <strain evidence="5 6">DSM 19560</strain>
    </source>
</reference>
<dbReference type="OrthoDB" id="5149684at2"/>
<protein>
    <recommendedName>
        <fullName evidence="4">DUF6801 domain-containing protein</fullName>
    </recommendedName>
</protein>
<organism evidence="5 6">
    <name type="scientific">Rudaeicoccus suwonensis</name>
    <dbReference type="NCBI Taxonomy" id="657409"/>
    <lineage>
        <taxon>Bacteria</taxon>
        <taxon>Bacillati</taxon>
        <taxon>Actinomycetota</taxon>
        <taxon>Actinomycetes</taxon>
        <taxon>Micrococcales</taxon>
        <taxon>Dermacoccaceae</taxon>
        <taxon>Rudaeicoccus</taxon>
    </lineage>
</organism>
<evidence type="ECO:0000313" key="6">
    <source>
        <dbReference type="Proteomes" id="UP000318297"/>
    </source>
</evidence>
<dbReference type="EMBL" id="VIVQ01000002">
    <property type="protein sequence ID" value="TWE09944.1"/>
    <property type="molecule type" value="Genomic_DNA"/>
</dbReference>
<dbReference type="Pfam" id="PF20611">
    <property type="entry name" value="DUF6801"/>
    <property type="match status" value="1"/>
</dbReference>
<dbReference type="RefSeq" id="WP_145228687.1">
    <property type="nucleotide sequence ID" value="NZ_VIVQ01000002.1"/>
</dbReference>
<dbReference type="Proteomes" id="UP000318297">
    <property type="component" value="Unassembled WGS sequence"/>
</dbReference>
<feature type="compositionally biased region" description="Low complexity" evidence="1">
    <location>
        <begin position="198"/>
        <end position="239"/>
    </location>
</feature>
<feature type="chain" id="PRO_5021898614" description="DUF6801 domain-containing protein" evidence="3">
    <location>
        <begin position="36"/>
        <end position="279"/>
    </location>
</feature>
<dbReference type="InterPro" id="IPR006311">
    <property type="entry name" value="TAT_signal"/>
</dbReference>
<feature type="signal peptide" evidence="3">
    <location>
        <begin position="1"/>
        <end position="35"/>
    </location>
</feature>